<dbReference type="PANTHER" id="PTHR33164">
    <property type="entry name" value="TRANSCRIPTIONAL REGULATOR, MARR FAMILY"/>
    <property type="match status" value="1"/>
</dbReference>
<dbReference type="GO" id="GO:0006950">
    <property type="term" value="P:response to stress"/>
    <property type="evidence" value="ECO:0007669"/>
    <property type="project" value="TreeGrafter"/>
</dbReference>
<dbReference type="OrthoDB" id="4569656at2"/>
<dbReference type="SUPFAM" id="SSF46785">
    <property type="entry name" value="Winged helix' DNA-binding domain"/>
    <property type="match status" value="2"/>
</dbReference>
<evidence type="ECO:0000313" key="2">
    <source>
        <dbReference type="EMBL" id="EOS50227.1"/>
    </source>
</evidence>
<dbReference type="Proteomes" id="UP000014204">
    <property type="component" value="Unassembled WGS sequence"/>
</dbReference>
<accession>R9L399</accession>
<dbReference type="SMART" id="SM00347">
    <property type="entry name" value="HTH_MARR"/>
    <property type="match status" value="2"/>
</dbReference>
<reference evidence="2 3" key="1">
    <citation type="submission" date="2013-04" db="EMBL/GenBank/DDBJ databases">
        <title>The Genome Sequence of Enterorhabdus caecimuris B7.</title>
        <authorList>
            <consortium name="The Broad Institute Genomics Platform"/>
            <consortium name="The Broad Institute Genome Sequencing Center for Infectious Disease"/>
            <person name="Earl A."/>
            <person name="Xavier R."/>
            <person name="Elson C."/>
            <person name="Duck W."/>
            <person name="Walker B."/>
            <person name="Young S."/>
            <person name="Zeng Q."/>
            <person name="Gargeya S."/>
            <person name="Fitzgerald M."/>
            <person name="Haas B."/>
            <person name="Abouelleil A."/>
            <person name="Allen A.W."/>
            <person name="Alvarado L."/>
            <person name="Arachchi H.M."/>
            <person name="Berlin A.M."/>
            <person name="Chapman S.B."/>
            <person name="Gainer-Dewar J."/>
            <person name="Goldberg J."/>
            <person name="Griggs A."/>
            <person name="Gujja S."/>
            <person name="Hansen M."/>
            <person name="Howarth C."/>
            <person name="Imamovic A."/>
            <person name="Ireland A."/>
            <person name="Larimer J."/>
            <person name="McCowan C."/>
            <person name="Murphy C."/>
            <person name="Pearson M."/>
            <person name="Poon T.W."/>
            <person name="Priest M."/>
            <person name="Roberts A."/>
            <person name="Saif S."/>
            <person name="Shea T."/>
            <person name="Sisk P."/>
            <person name="Sykes S."/>
            <person name="Wortman J."/>
            <person name="Nusbaum C."/>
            <person name="Birren B."/>
        </authorList>
    </citation>
    <scope>NUCLEOTIDE SEQUENCE [LARGE SCALE GENOMIC DNA]</scope>
    <source>
        <strain evidence="2 3">B7</strain>
    </source>
</reference>
<dbReference type="InterPro" id="IPR000835">
    <property type="entry name" value="HTH_MarR-typ"/>
</dbReference>
<dbReference type="AlphaFoldDB" id="R9L399"/>
<dbReference type="GO" id="GO:0003700">
    <property type="term" value="F:DNA-binding transcription factor activity"/>
    <property type="evidence" value="ECO:0007669"/>
    <property type="project" value="InterPro"/>
</dbReference>
<dbReference type="Gene3D" id="1.10.10.10">
    <property type="entry name" value="Winged helix-like DNA-binding domain superfamily/Winged helix DNA-binding domain"/>
    <property type="match status" value="2"/>
</dbReference>
<dbReference type="PROSITE" id="PS50995">
    <property type="entry name" value="HTH_MARR_2"/>
    <property type="match status" value="1"/>
</dbReference>
<dbReference type="eggNOG" id="COG1846">
    <property type="taxonomic scope" value="Bacteria"/>
</dbReference>
<dbReference type="InterPro" id="IPR036390">
    <property type="entry name" value="WH_DNA-bd_sf"/>
</dbReference>
<organism evidence="2 3">
    <name type="scientific">Adlercreutzia caecimuris B7</name>
    <dbReference type="NCBI Taxonomy" id="1235794"/>
    <lineage>
        <taxon>Bacteria</taxon>
        <taxon>Bacillati</taxon>
        <taxon>Actinomycetota</taxon>
        <taxon>Coriobacteriia</taxon>
        <taxon>Eggerthellales</taxon>
        <taxon>Eggerthellaceae</taxon>
        <taxon>Adlercreutzia</taxon>
    </lineage>
</organism>
<name>R9L399_9ACTN</name>
<protein>
    <recommendedName>
        <fullName evidence="1">HTH marR-type domain-containing protein</fullName>
    </recommendedName>
</protein>
<dbReference type="EMBL" id="ASSY01000009">
    <property type="protein sequence ID" value="EOS50227.1"/>
    <property type="molecule type" value="Genomic_DNA"/>
</dbReference>
<dbReference type="PANTHER" id="PTHR33164:SF43">
    <property type="entry name" value="HTH-TYPE TRANSCRIPTIONAL REPRESSOR YETL"/>
    <property type="match status" value="1"/>
</dbReference>
<keyword evidence="3" id="KW-1185">Reference proteome</keyword>
<dbReference type="HOGENOM" id="CLU_1324684_0_0_11"/>
<dbReference type="InterPro" id="IPR036388">
    <property type="entry name" value="WH-like_DNA-bd_sf"/>
</dbReference>
<gene>
    <name evidence="2" type="ORF">C811_01851</name>
</gene>
<dbReference type="RefSeq" id="WP_016310040.1">
    <property type="nucleotide sequence ID" value="NZ_KE159646.1"/>
</dbReference>
<evidence type="ECO:0000313" key="3">
    <source>
        <dbReference type="Proteomes" id="UP000014204"/>
    </source>
</evidence>
<sequence length="207" mass="22045">MASLEEWGDALAALKDCLGSGPLGVGEVEALRVVARQQPLLAGELAVGLSLPPSRVAALVRSLIELDVVAERVSPKDRRRSLLRVTARGENVLFELTQALGADGLDCCFAIAQHLRQAARRARERGAALTVGQVALLALAREQELLSVGTAATCLGMGQSSVSMAARALQRRGLVALRPSPQDRRQHLIGITAEGQRLLSAIYQKEN</sequence>
<dbReference type="InterPro" id="IPR039422">
    <property type="entry name" value="MarR/SlyA-like"/>
</dbReference>
<dbReference type="STRING" id="1235794.C811_01851"/>
<proteinExistence type="predicted"/>
<dbReference type="Pfam" id="PF12802">
    <property type="entry name" value="MarR_2"/>
    <property type="match status" value="2"/>
</dbReference>
<evidence type="ECO:0000259" key="1">
    <source>
        <dbReference type="PROSITE" id="PS50995"/>
    </source>
</evidence>
<dbReference type="GeneID" id="82191264"/>
<feature type="domain" description="HTH marR-type" evidence="1">
    <location>
        <begin position="86"/>
        <end position="207"/>
    </location>
</feature>
<comment type="caution">
    <text evidence="2">The sequence shown here is derived from an EMBL/GenBank/DDBJ whole genome shotgun (WGS) entry which is preliminary data.</text>
</comment>